<evidence type="ECO:0000313" key="3">
    <source>
        <dbReference type="Proteomes" id="UP001310594"/>
    </source>
</evidence>
<feature type="compositionally biased region" description="Basic and acidic residues" evidence="1">
    <location>
        <begin position="435"/>
        <end position="451"/>
    </location>
</feature>
<sequence length="1454" mass="154038">MQATVTHPEASVNGDAAQTVSETVMAEQDAQHVVIDLQSASASAPVDVAANPITTVTADAGKDTVDSTEPKESTNESIASISRSVAVNTNERELVNELDNASRGESVAEVAAVLVTEDGVTSAAEETAPMAISDAEGSKVDAEATEQRKDGNHHVRTNSVKKPATFSKVSATRNFLAKTASPVPVAAAKLGDKPSTLTAPAQPVAKPRLIAKSASALQSVQRPRPGSEGTGAPDASKVWNKNRPVAPAPPKHFTDEELKQQYGIHLATRLQTDEGGEKAKWADIDEDEEDWAPETVVWMDGTKSTLTPAEVTEVEKQMAAPAPAAKPADRPKPILAVRKPTELGPQKTILKPGIAVLQAKQTNGAAGGSSMEKATLKAKSPAPTPAKSPWAPLPPVDLASPINPPVQQAQQSPALPPQDARAYEPQAPAQPAREIPADTFDRSWRDGEGAPRELFNSANGRYEPAPEGRRTSIRPDAGYRKPSLLQRSSQGGHGPAEPSAAFQARNSSQVDGSSWGRRRGSSVSQGSIPSARRMSSVSRHNDLPTPIEQPRRESTIVGHDPRASPVSARGEAAKPSFVQQSPWDQQLPPRPEPGTEAEDPIKAQERVMRAKREEAKKRKLDEEDRLKRETQERLAAKLATMGGAGKSRKEREAEAAAAAIAAKQPPMAEQPKQPEVQSQGVESTAAAVSKPTESSVQAPPTASHQPLPPAPPQSAASDEKLPAPLPPKPTQAANLPERSTSSADDAQRQAPRAHLSPRANARATFSQQPSPYRPPQSTYSSPGDRKQQPFARSPLTNSDTFSGWNTTAPNVNVWGTSGIGNGTFGETGSFAPFPTSQQTSALPPPPGMGPPGTNNRISPQSISQDARSPNVQQQQLSEQQRSFAPPGIDSGPNGAWGASRNNGPSPAPGLGRQTHLPSPIAPPSRAQLQQQPSQRQDAISSWNNAAATLPHQYAADADAAARKQQEAVIAPPRDNVIKETFKRSSAEQGRLGGPRRFEAPEYIVHDAQGSRSLSSVSPAPPSTQTQPTGPVPTASPLDESSTSVSENTVRLPDGSRNPAHGGTSTRQPPIAPPHMRRQPLAAYQGNVNFPTDPLPGVPVSLSKDQSPPPPEATSHPAYSGDGYPHVKLPPPPPRVRLPPVASAQTSPLQSQSQLGVTMPQRHVQQFGPPGAARPLVMNGEWQARFNGLFNRANIQTEVPPSPPRTPPKTSSQMHDPALAVMASSMPLMEDVPAGRSATVSLPVSPPRKNITADGFTIDSSGDVISKPTIDQMFEEERSFGSKPIVRFPHNARYHPGIFTDPNHNVLKMSRYPQQLKTIAESKQMFTPEPSQGILVKIFGTKLQDSDKLIKFPASQSKKGKSEKKPSLQISKGKSSAKGSGSNTPTPTGTPTTGSRQASFQKTQAPAPSLAVATTPVAAAAANLSTNAEGGNRWRPQRGGFRGGRGRGALTKASQ</sequence>
<reference evidence="2" key="1">
    <citation type="submission" date="2023-08" db="EMBL/GenBank/DDBJ databases">
        <title>Black Yeasts Isolated from many extreme environments.</title>
        <authorList>
            <person name="Coleine C."/>
            <person name="Stajich J.E."/>
            <person name="Selbmann L."/>
        </authorList>
    </citation>
    <scope>NUCLEOTIDE SEQUENCE</scope>
    <source>
        <strain evidence="2">CCFEE 5810</strain>
    </source>
</reference>
<feature type="compositionally biased region" description="Basic and acidic residues" evidence="1">
    <location>
        <begin position="136"/>
        <end position="153"/>
    </location>
</feature>
<protein>
    <submittedName>
        <fullName evidence="2">Uncharacterized protein</fullName>
    </submittedName>
</protein>
<feature type="compositionally biased region" description="Low complexity" evidence="1">
    <location>
        <begin position="1404"/>
        <end position="1438"/>
    </location>
</feature>
<feature type="compositionally biased region" description="Basic and acidic residues" evidence="1">
    <location>
        <begin position="599"/>
        <end position="635"/>
    </location>
</feature>
<feature type="compositionally biased region" description="Low complexity" evidence="1">
    <location>
        <begin position="1014"/>
        <end position="1034"/>
    </location>
</feature>
<feature type="region of interest" description="Disordered" evidence="1">
    <location>
        <begin position="134"/>
        <end position="163"/>
    </location>
</feature>
<accession>A0AAN8A0L2</accession>
<organism evidence="2 3">
    <name type="scientific">Elasticomyces elasticus</name>
    <dbReference type="NCBI Taxonomy" id="574655"/>
    <lineage>
        <taxon>Eukaryota</taxon>
        <taxon>Fungi</taxon>
        <taxon>Dikarya</taxon>
        <taxon>Ascomycota</taxon>
        <taxon>Pezizomycotina</taxon>
        <taxon>Dothideomycetes</taxon>
        <taxon>Dothideomycetidae</taxon>
        <taxon>Mycosphaerellales</taxon>
        <taxon>Teratosphaeriaceae</taxon>
        <taxon>Elasticomyces</taxon>
    </lineage>
</organism>
<gene>
    <name evidence="2" type="ORF">LTR97_010434</name>
</gene>
<feature type="compositionally biased region" description="Polar residues" evidence="1">
    <location>
        <begin position="937"/>
        <end position="946"/>
    </location>
</feature>
<feature type="compositionally biased region" description="Pro residues" evidence="1">
    <location>
        <begin position="382"/>
        <end position="395"/>
    </location>
</feature>
<feature type="compositionally biased region" description="Low complexity" evidence="1">
    <location>
        <begin position="923"/>
        <end position="936"/>
    </location>
</feature>
<evidence type="ECO:0000313" key="2">
    <source>
        <dbReference type="EMBL" id="KAK5692958.1"/>
    </source>
</evidence>
<feature type="compositionally biased region" description="Basic and acidic residues" evidence="1">
    <location>
        <begin position="975"/>
        <end position="985"/>
    </location>
</feature>
<feature type="region of interest" description="Disordered" evidence="1">
    <location>
        <begin position="1194"/>
        <end position="1213"/>
    </location>
</feature>
<dbReference type="Proteomes" id="UP001310594">
    <property type="component" value="Unassembled WGS sequence"/>
</dbReference>
<feature type="compositionally biased region" description="Low complexity" evidence="1">
    <location>
        <begin position="766"/>
        <end position="782"/>
    </location>
</feature>
<feature type="compositionally biased region" description="Polar residues" evidence="1">
    <location>
        <begin position="1038"/>
        <end position="1048"/>
    </location>
</feature>
<feature type="compositionally biased region" description="Low complexity" evidence="1">
    <location>
        <begin position="405"/>
        <end position="420"/>
    </location>
</feature>
<feature type="compositionally biased region" description="Low complexity" evidence="1">
    <location>
        <begin position="1370"/>
        <end position="1394"/>
    </location>
</feature>
<feature type="region of interest" description="Disordered" evidence="1">
    <location>
        <begin position="1350"/>
        <end position="1454"/>
    </location>
</feature>
<comment type="caution">
    <text evidence="2">The sequence shown here is derived from an EMBL/GenBank/DDBJ whole genome shotgun (WGS) entry which is preliminary data.</text>
</comment>
<feature type="compositionally biased region" description="Basic and acidic residues" evidence="1">
    <location>
        <begin position="549"/>
        <end position="562"/>
    </location>
</feature>
<feature type="region of interest" description="Disordered" evidence="1">
    <location>
        <begin position="365"/>
        <end position="1134"/>
    </location>
</feature>
<evidence type="ECO:0000256" key="1">
    <source>
        <dbReference type="SAM" id="MobiDB-lite"/>
    </source>
</evidence>
<proteinExistence type="predicted"/>
<feature type="compositionally biased region" description="Polar residues" evidence="1">
    <location>
        <begin position="794"/>
        <end position="815"/>
    </location>
</feature>
<feature type="compositionally biased region" description="Polar residues" evidence="1">
    <location>
        <begin position="731"/>
        <end position="744"/>
    </location>
</feature>
<dbReference type="EMBL" id="JAVRQU010000018">
    <property type="protein sequence ID" value="KAK5692958.1"/>
    <property type="molecule type" value="Genomic_DNA"/>
</dbReference>
<feature type="compositionally biased region" description="Polar residues" evidence="1">
    <location>
        <begin position="853"/>
        <end position="871"/>
    </location>
</feature>
<name>A0AAN8A0L2_9PEZI</name>
<feature type="region of interest" description="Disordered" evidence="1">
    <location>
        <begin position="215"/>
        <end position="253"/>
    </location>
</feature>